<organism evidence="6 7">
    <name type="scientific">Collybiopsis confluens</name>
    <dbReference type="NCBI Taxonomy" id="2823264"/>
    <lineage>
        <taxon>Eukaryota</taxon>
        <taxon>Fungi</taxon>
        <taxon>Dikarya</taxon>
        <taxon>Basidiomycota</taxon>
        <taxon>Agaricomycotina</taxon>
        <taxon>Agaricomycetes</taxon>
        <taxon>Agaricomycetidae</taxon>
        <taxon>Agaricales</taxon>
        <taxon>Marasmiineae</taxon>
        <taxon>Omphalotaceae</taxon>
        <taxon>Collybiopsis</taxon>
    </lineage>
</organism>
<dbReference type="Proteomes" id="UP000518752">
    <property type="component" value="Unassembled WGS sequence"/>
</dbReference>
<proteinExistence type="inferred from homology"/>
<dbReference type="InterPro" id="IPR036188">
    <property type="entry name" value="FAD/NAD-bd_sf"/>
</dbReference>
<dbReference type="PANTHER" id="PTHR42877">
    <property type="entry name" value="L-ORNITHINE N(5)-MONOOXYGENASE-RELATED"/>
    <property type="match status" value="1"/>
</dbReference>
<evidence type="ECO:0000256" key="1">
    <source>
        <dbReference type="ARBA" id="ARBA00010139"/>
    </source>
</evidence>
<comment type="similarity">
    <text evidence="1">Belongs to the FAD-binding monooxygenase family.</text>
</comment>
<keyword evidence="5" id="KW-0812">Transmembrane</keyword>
<keyword evidence="4" id="KW-0560">Oxidoreductase</keyword>
<keyword evidence="7" id="KW-1185">Reference proteome</keyword>
<dbReference type="Gene3D" id="3.50.50.60">
    <property type="entry name" value="FAD/NAD(P)-binding domain"/>
    <property type="match status" value="2"/>
</dbReference>
<gene>
    <name evidence="6" type="ORF">D9757_001318</name>
</gene>
<dbReference type="AlphaFoldDB" id="A0A8H5I0W2"/>
<evidence type="ECO:0000256" key="5">
    <source>
        <dbReference type="SAM" id="Phobius"/>
    </source>
</evidence>
<dbReference type="PANTHER" id="PTHR42877:SF4">
    <property type="entry name" value="FAD_NAD(P)-BINDING DOMAIN-CONTAINING PROTEIN-RELATED"/>
    <property type="match status" value="1"/>
</dbReference>
<dbReference type="GO" id="GO:0004499">
    <property type="term" value="F:N,N-dimethylaniline monooxygenase activity"/>
    <property type="evidence" value="ECO:0007669"/>
    <property type="project" value="InterPro"/>
</dbReference>
<dbReference type="Pfam" id="PF00743">
    <property type="entry name" value="FMO-like"/>
    <property type="match status" value="1"/>
</dbReference>
<feature type="transmembrane region" description="Helical" evidence="5">
    <location>
        <begin position="12"/>
        <end position="29"/>
    </location>
</feature>
<protein>
    <submittedName>
        <fullName evidence="6">Uncharacterized protein</fullName>
    </submittedName>
</protein>
<dbReference type="GO" id="GO:0050661">
    <property type="term" value="F:NADP binding"/>
    <property type="evidence" value="ECO:0007669"/>
    <property type="project" value="InterPro"/>
</dbReference>
<keyword evidence="2" id="KW-0285">Flavoprotein</keyword>
<dbReference type="InterPro" id="IPR051209">
    <property type="entry name" value="FAD-bind_Monooxygenase_sf"/>
</dbReference>
<evidence type="ECO:0000256" key="3">
    <source>
        <dbReference type="ARBA" id="ARBA00022827"/>
    </source>
</evidence>
<evidence type="ECO:0000256" key="4">
    <source>
        <dbReference type="ARBA" id="ARBA00023002"/>
    </source>
</evidence>
<sequence length="499" mass="56069">MSSNKGSSGSTRIAIVGAGLGGISFAIALQRKFPGFKNFIIYEKGSDVGGTWRVNTYPGCSCDVPVHFYSLSTDLKPDWDHTHAYQPQIQQYWQELALKYDIYPHVQFDTLVTSVEWDSESQCYEIITKHLSSDEQTRSTAEIVISALGLLEVTNFPDIAGIKSFKGEIFHSGKWDHKVKLAGKRVAVIGNGASATQFIPVISQDPSVNIVNFVRTPNWFIYPLRSSYSTIEKSMFKYIPLWMRVYRTLQFLRTDFLYLIVFKFAFARRISTAVRRGSSHSLSKSHSFAAVRTAERNSFHGFPNPHRWIALGCKRIIIDTDYLTSLHRLNVSMNFDGINCISEDGIVTNEGSNLPFDVIICATGFTVDEFPLHVKGTRNTMQEYYNTQGGPTAYLGTAVPGFPNFFMLGGPNVTTGHTSVIFTEENQIGYILKLITPIINHPERVRSIGVTSQATDKFNSKLHAALQRSVFVKCLSWYRTDKSGKVFSVWPYSAMAQWG</sequence>
<reference evidence="6 7" key="1">
    <citation type="journal article" date="2020" name="ISME J.">
        <title>Uncovering the hidden diversity of litter-decomposition mechanisms in mushroom-forming fungi.</title>
        <authorList>
            <person name="Floudas D."/>
            <person name="Bentzer J."/>
            <person name="Ahren D."/>
            <person name="Johansson T."/>
            <person name="Persson P."/>
            <person name="Tunlid A."/>
        </authorList>
    </citation>
    <scope>NUCLEOTIDE SEQUENCE [LARGE SCALE GENOMIC DNA]</scope>
    <source>
        <strain evidence="6 7">CBS 406.79</strain>
    </source>
</reference>
<keyword evidence="5" id="KW-1133">Transmembrane helix</keyword>
<dbReference type="GO" id="GO:0050660">
    <property type="term" value="F:flavin adenine dinucleotide binding"/>
    <property type="evidence" value="ECO:0007669"/>
    <property type="project" value="InterPro"/>
</dbReference>
<keyword evidence="5" id="KW-0472">Membrane</keyword>
<accession>A0A8H5I0W2</accession>
<dbReference type="OrthoDB" id="74360at2759"/>
<evidence type="ECO:0000313" key="7">
    <source>
        <dbReference type="Proteomes" id="UP000518752"/>
    </source>
</evidence>
<comment type="caution">
    <text evidence="6">The sequence shown here is derived from an EMBL/GenBank/DDBJ whole genome shotgun (WGS) entry which is preliminary data.</text>
</comment>
<dbReference type="InterPro" id="IPR020946">
    <property type="entry name" value="Flavin_mOase-like"/>
</dbReference>
<dbReference type="SUPFAM" id="SSF51905">
    <property type="entry name" value="FAD/NAD(P)-binding domain"/>
    <property type="match status" value="2"/>
</dbReference>
<name>A0A8H5I0W2_9AGAR</name>
<keyword evidence="3" id="KW-0274">FAD</keyword>
<dbReference type="EMBL" id="JAACJN010000003">
    <property type="protein sequence ID" value="KAF5392998.1"/>
    <property type="molecule type" value="Genomic_DNA"/>
</dbReference>
<evidence type="ECO:0000313" key="6">
    <source>
        <dbReference type="EMBL" id="KAF5392998.1"/>
    </source>
</evidence>
<evidence type="ECO:0000256" key="2">
    <source>
        <dbReference type="ARBA" id="ARBA00022630"/>
    </source>
</evidence>